<sequence>MILPALAAGFGVAVILVSTSPFSVRAQDAAPEAAQSSNPPPAEAPLPDPAAELAAKRDETRAELEALSKTISLSSDKVSELQQSISNLEKSTQSVRQALIDSAARRKGLEKQILESEKKLADLGVKEDGIRRSLHERRGLLAEVLAALQRMGRNPPPALLVTPDDALASVRSAILLGAVVPGIRKETDKLAADLASLAALQTASAAEKARLTATMTDSIEEERRMDLLLAENDKLSRSSAAELQAEKKRSEELAGKATSLEGLVASMESEIASVREAAAAARQAEENRRLLTDEQRAQAKALAESGVPDKNRIAPAYPFAELRAKLELPVAGDILRQFGDADGTGHEAMGMTVATNPETVVTAPADGLVVFAGAFRSYGQMIILDAGDGYHLVLSGMDTINTRQGKFVFAGEPLAVMGAKRVASATALALETDRPTLYIEFRKDGKPVDSRPWWTAKDTGKARNDS</sequence>
<keyword evidence="3" id="KW-0479">Metal-binding</keyword>
<accession>Q2K2W6</accession>
<dbReference type="HOGENOM" id="CLU_029425_15_0_5"/>
<proteinExistence type="predicted"/>
<dbReference type="Gene3D" id="2.70.70.10">
    <property type="entry name" value="Glucose Permease (Domain IIA)"/>
    <property type="match status" value="1"/>
</dbReference>
<keyword evidence="6" id="KW-0482">Metalloprotease</keyword>
<evidence type="ECO:0000313" key="10">
    <source>
        <dbReference type="EMBL" id="ABC92820.1"/>
    </source>
</evidence>
<protein>
    <submittedName>
        <fullName evidence="10">Metalloendopeptidase protein</fullName>
    </submittedName>
</protein>
<dbReference type="KEGG" id="ret:RHE_CH04077"/>
<keyword evidence="7" id="KW-0175">Coiled coil</keyword>
<evidence type="ECO:0000256" key="5">
    <source>
        <dbReference type="ARBA" id="ARBA00022833"/>
    </source>
</evidence>
<dbReference type="InterPro" id="IPR050570">
    <property type="entry name" value="Cell_wall_metabolism_enzyme"/>
</dbReference>
<evidence type="ECO:0000256" key="3">
    <source>
        <dbReference type="ARBA" id="ARBA00022723"/>
    </source>
</evidence>
<keyword evidence="2" id="KW-0645">Protease</keyword>
<feature type="region of interest" description="Disordered" evidence="8">
    <location>
        <begin position="445"/>
        <end position="466"/>
    </location>
</feature>
<feature type="region of interest" description="Disordered" evidence="8">
    <location>
        <begin position="28"/>
        <end position="48"/>
    </location>
</feature>
<feature type="domain" description="M23ase beta-sheet core" evidence="9">
    <location>
        <begin position="349"/>
        <end position="449"/>
    </location>
</feature>
<evidence type="ECO:0000256" key="7">
    <source>
        <dbReference type="SAM" id="Coils"/>
    </source>
</evidence>
<feature type="compositionally biased region" description="Pro residues" evidence="8">
    <location>
        <begin position="38"/>
        <end position="48"/>
    </location>
</feature>
<feature type="coiled-coil region" evidence="7">
    <location>
        <begin position="264"/>
        <end position="294"/>
    </location>
</feature>
<dbReference type="eggNOG" id="COG4942">
    <property type="taxonomic scope" value="Bacteria"/>
</dbReference>
<keyword evidence="5" id="KW-0862">Zinc</keyword>
<dbReference type="GO" id="GO:0046872">
    <property type="term" value="F:metal ion binding"/>
    <property type="evidence" value="ECO:0007669"/>
    <property type="project" value="UniProtKB-KW"/>
</dbReference>
<dbReference type="SUPFAM" id="SSF51261">
    <property type="entry name" value="Duplicated hybrid motif"/>
    <property type="match status" value="1"/>
</dbReference>
<dbReference type="Pfam" id="PF01551">
    <property type="entry name" value="Peptidase_M23"/>
    <property type="match status" value="1"/>
</dbReference>
<dbReference type="PANTHER" id="PTHR21666">
    <property type="entry name" value="PEPTIDASE-RELATED"/>
    <property type="match status" value="1"/>
</dbReference>
<dbReference type="GO" id="GO:0004222">
    <property type="term" value="F:metalloendopeptidase activity"/>
    <property type="evidence" value="ECO:0007669"/>
    <property type="project" value="TreeGrafter"/>
</dbReference>
<dbReference type="CDD" id="cd12797">
    <property type="entry name" value="M23_peptidase"/>
    <property type="match status" value="1"/>
</dbReference>
<evidence type="ECO:0000259" key="9">
    <source>
        <dbReference type="Pfam" id="PF01551"/>
    </source>
</evidence>
<dbReference type="EMBL" id="CP000133">
    <property type="protein sequence ID" value="ABC92820.1"/>
    <property type="molecule type" value="Genomic_DNA"/>
</dbReference>
<name>Q2K2W6_RHIEC</name>
<evidence type="ECO:0000256" key="4">
    <source>
        <dbReference type="ARBA" id="ARBA00022801"/>
    </source>
</evidence>
<dbReference type="Proteomes" id="UP000001936">
    <property type="component" value="Chromosome"/>
</dbReference>
<evidence type="ECO:0000256" key="1">
    <source>
        <dbReference type="ARBA" id="ARBA00001947"/>
    </source>
</evidence>
<dbReference type="PANTHER" id="PTHR21666:SF288">
    <property type="entry name" value="CELL DIVISION PROTEIN YTFB"/>
    <property type="match status" value="1"/>
</dbReference>
<dbReference type="GO" id="GO:0006508">
    <property type="term" value="P:proteolysis"/>
    <property type="evidence" value="ECO:0007669"/>
    <property type="project" value="UniProtKB-KW"/>
</dbReference>
<dbReference type="RefSeq" id="WP_011427260.1">
    <property type="nucleotide sequence ID" value="NC_007761.1"/>
</dbReference>
<comment type="cofactor">
    <cofactor evidence="1">
        <name>Zn(2+)</name>
        <dbReference type="ChEBI" id="CHEBI:29105"/>
    </cofactor>
</comment>
<reference evidence="10 11" key="1">
    <citation type="journal article" date="2006" name="Proc. Natl. Acad. Sci. U.S.A.">
        <title>The partitioned Rhizobium etli genome: genetic and metabolic redundancy in seven interacting replicons.</title>
        <authorList>
            <person name="Gonzalez V."/>
            <person name="Santamaria R.I."/>
            <person name="Bustos P."/>
            <person name="Hernandez-Gonzalez I."/>
            <person name="Medrano-Soto A."/>
            <person name="Moreno-Hagelsieb G."/>
            <person name="Janga S.C."/>
            <person name="Ramirez M.A."/>
            <person name="Jimenez-Jacinto V."/>
            <person name="Collado-Vides J."/>
            <person name="Davila G."/>
        </authorList>
    </citation>
    <scope>NUCLEOTIDE SEQUENCE [LARGE SCALE GENOMIC DNA]</scope>
    <source>
        <strain evidence="11">ATCC 51251 / DSM 11541 / JCM 21823 / NBRC 15573 / CFN 42</strain>
    </source>
</reference>
<gene>
    <name evidence="10" type="ordered locus">RHE_CH04077</name>
</gene>
<dbReference type="InterPro" id="IPR016047">
    <property type="entry name" value="M23ase_b-sheet_dom"/>
</dbReference>
<evidence type="ECO:0000256" key="6">
    <source>
        <dbReference type="ARBA" id="ARBA00023049"/>
    </source>
</evidence>
<dbReference type="InterPro" id="IPR011055">
    <property type="entry name" value="Dup_hybrid_motif"/>
</dbReference>
<feature type="coiled-coil region" evidence="7">
    <location>
        <begin position="50"/>
        <end position="126"/>
    </location>
</feature>
<dbReference type="AlphaFoldDB" id="Q2K2W6"/>
<evidence type="ECO:0000256" key="8">
    <source>
        <dbReference type="SAM" id="MobiDB-lite"/>
    </source>
</evidence>
<organism evidence="10 11">
    <name type="scientific">Rhizobium etli (strain ATCC 51251 / DSM 11541 / JCM 21823 / NBRC 15573 / CFN 42)</name>
    <dbReference type="NCBI Taxonomy" id="347834"/>
    <lineage>
        <taxon>Bacteria</taxon>
        <taxon>Pseudomonadati</taxon>
        <taxon>Pseudomonadota</taxon>
        <taxon>Alphaproteobacteria</taxon>
        <taxon>Hyphomicrobiales</taxon>
        <taxon>Rhizobiaceae</taxon>
        <taxon>Rhizobium/Agrobacterium group</taxon>
        <taxon>Rhizobium</taxon>
    </lineage>
</organism>
<evidence type="ECO:0000313" key="11">
    <source>
        <dbReference type="Proteomes" id="UP000001936"/>
    </source>
</evidence>
<dbReference type="OrthoDB" id="9809144at2"/>
<keyword evidence="4" id="KW-0378">Hydrolase</keyword>
<keyword evidence="11" id="KW-1185">Reference proteome</keyword>
<evidence type="ECO:0000256" key="2">
    <source>
        <dbReference type="ARBA" id="ARBA00022670"/>
    </source>
</evidence>